<accession>A0AAV9IXS2</accession>
<name>A0AAV9IXS2_CYACA</name>
<evidence type="ECO:0000313" key="2">
    <source>
        <dbReference type="Proteomes" id="UP001301350"/>
    </source>
</evidence>
<gene>
    <name evidence="1" type="ORF">CDCA_CDCA09G2623</name>
</gene>
<keyword evidence="2" id="KW-1185">Reference proteome</keyword>
<sequence>MRRLRRVQAPWHQTPMGLGAILLTTALITRLLWAYDEAHAEETARRDLEHVQALQRQRRVLTEEESRRLQELRTDMPQMAPLREARIAELKAHARENSWWRRLWQ</sequence>
<reference evidence="1 2" key="1">
    <citation type="submission" date="2022-07" db="EMBL/GenBank/DDBJ databases">
        <title>Genome-wide signatures of adaptation to extreme environments.</title>
        <authorList>
            <person name="Cho C.H."/>
            <person name="Yoon H.S."/>
        </authorList>
    </citation>
    <scope>NUCLEOTIDE SEQUENCE [LARGE SCALE GENOMIC DNA]</scope>
    <source>
        <strain evidence="1 2">DBV 063 E5</strain>
    </source>
</reference>
<evidence type="ECO:0000313" key="1">
    <source>
        <dbReference type="EMBL" id="KAK4536598.1"/>
    </source>
</evidence>
<protein>
    <submittedName>
        <fullName evidence="1">Uncharacterized protein</fullName>
    </submittedName>
</protein>
<dbReference type="EMBL" id="JANCYW010000009">
    <property type="protein sequence ID" value="KAK4536598.1"/>
    <property type="molecule type" value="Genomic_DNA"/>
</dbReference>
<dbReference type="Proteomes" id="UP001301350">
    <property type="component" value="Unassembled WGS sequence"/>
</dbReference>
<comment type="caution">
    <text evidence="1">The sequence shown here is derived from an EMBL/GenBank/DDBJ whole genome shotgun (WGS) entry which is preliminary data.</text>
</comment>
<proteinExistence type="predicted"/>
<organism evidence="1 2">
    <name type="scientific">Cyanidium caldarium</name>
    <name type="common">Red alga</name>
    <dbReference type="NCBI Taxonomy" id="2771"/>
    <lineage>
        <taxon>Eukaryota</taxon>
        <taxon>Rhodophyta</taxon>
        <taxon>Bangiophyceae</taxon>
        <taxon>Cyanidiales</taxon>
        <taxon>Cyanidiaceae</taxon>
        <taxon>Cyanidium</taxon>
    </lineage>
</organism>
<dbReference type="AlphaFoldDB" id="A0AAV9IXS2"/>